<keyword evidence="2" id="KW-0813">Transport</keyword>
<comment type="subcellular location">
    <subcellularLocation>
        <location evidence="1">Cell membrane</location>
        <topology evidence="1">Multi-pass membrane protein</topology>
    </subcellularLocation>
</comment>
<dbReference type="PANTHER" id="PTHR43386">
    <property type="entry name" value="OLIGOPEPTIDE TRANSPORT SYSTEM PERMEASE PROTEIN APPC"/>
    <property type="match status" value="1"/>
</dbReference>
<dbReference type="PANTHER" id="PTHR43386:SF1">
    <property type="entry name" value="D,D-DIPEPTIDE TRANSPORT SYSTEM PERMEASE PROTEIN DDPC-RELATED"/>
    <property type="match status" value="1"/>
</dbReference>
<accession>A0ABM7GD13</accession>
<evidence type="ECO:0000256" key="2">
    <source>
        <dbReference type="ARBA" id="ARBA00022448"/>
    </source>
</evidence>
<evidence type="ECO:0000313" key="8">
    <source>
        <dbReference type="EMBL" id="BBI48384.1"/>
    </source>
</evidence>
<protein>
    <recommendedName>
        <fullName evidence="7">ABC transmembrane type-1 domain-containing protein</fullName>
    </recommendedName>
</protein>
<evidence type="ECO:0000256" key="5">
    <source>
        <dbReference type="ARBA" id="ARBA00023136"/>
    </source>
</evidence>
<dbReference type="InterPro" id="IPR000515">
    <property type="entry name" value="MetI-like"/>
</dbReference>
<feature type="signal peptide" evidence="6">
    <location>
        <begin position="1"/>
        <end position="18"/>
    </location>
</feature>
<evidence type="ECO:0000259" key="7">
    <source>
        <dbReference type="Pfam" id="PF00528"/>
    </source>
</evidence>
<organism evidence="8 9">
    <name type="scientific">Vreelandella olivaria</name>
    <dbReference type="NCBI Taxonomy" id="390919"/>
    <lineage>
        <taxon>Bacteria</taxon>
        <taxon>Pseudomonadati</taxon>
        <taxon>Pseudomonadota</taxon>
        <taxon>Gammaproteobacteria</taxon>
        <taxon>Oceanospirillales</taxon>
        <taxon>Halomonadaceae</taxon>
        <taxon>Vreelandella</taxon>
    </lineage>
</organism>
<sequence length="73" mass="7652">MGPSASGAIIAVTAVAWAPLAAHTAALVAETKAQPHVRITPILGVGHFRFMSRYILPAVLGPVFRHAMLRLPG</sequence>
<keyword evidence="5" id="KW-0472">Membrane</keyword>
<gene>
    <name evidence="8" type="ORF">HORIV_08050</name>
</gene>
<evidence type="ECO:0000256" key="4">
    <source>
        <dbReference type="ARBA" id="ARBA00022989"/>
    </source>
</evidence>
<proteinExistence type="predicted"/>
<evidence type="ECO:0000256" key="1">
    <source>
        <dbReference type="ARBA" id="ARBA00004651"/>
    </source>
</evidence>
<feature type="chain" id="PRO_5045983855" description="ABC transmembrane type-1 domain-containing protein" evidence="6">
    <location>
        <begin position="19"/>
        <end position="73"/>
    </location>
</feature>
<evidence type="ECO:0000256" key="3">
    <source>
        <dbReference type="ARBA" id="ARBA00022692"/>
    </source>
</evidence>
<name>A0ABM7GD13_9GAMM</name>
<evidence type="ECO:0000313" key="9">
    <source>
        <dbReference type="Proteomes" id="UP000289555"/>
    </source>
</evidence>
<dbReference type="Proteomes" id="UP000289555">
    <property type="component" value="Chromosome"/>
</dbReference>
<dbReference type="Pfam" id="PF00528">
    <property type="entry name" value="BPD_transp_1"/>
    <property type="match status" value="1"/>
</dbReference>
<reference evidence="9" key="1">
    <citation type="journal article" date="2019" name="Microbiol. Resour. Announc.">
        <title>Complete Genome Sequence of Halomonas olivaria, a Moderately Halophilic Bacterium Isolated from Olive Processing Effluents, Obtained by Nanopore Sequencing.</title>
        <authorList>
            <person name="Nagata S."/>
            <person name="Ii K.M."/>
            <person name="Tsukimi T."/>
            <person name="Miura M.C."/>
            <person name="Galipon J."/>
            <person name="Arakawa K."/>
        </authorList>
    </citation>
    <scope>NUCLEOTIDE SEQUENCE [LARGE SCALE GENOMIC DNA]</scope>
    <source>
        <strain evidence="9">TYRC17</strain>
    </source>
</reference>
<keyword evidence="6" id="KW-0732">Signal</keyword>
<feature type="domain" description="ABC transmembrane type-1" evidence="7">
    <location>
        <begin position="8"/>
        <end position="72"/>
    </location>
</feature>
<keyword evidence="3" id="KW-0812">Transmembrane</keyword>
<dbReference type="EMBL" id="AP019416">
    <property type="protein sequence ID" value="BBI48384.1"/>
    <property type="molecule type" value="Genomic_DNA"/>
</dbReference>
<evidence type="ECO:0000256" key="6">
    <source>
        <dbReference type="SAM" id="SignalP"/>
    </source>
</evidence>
<keyword evidence="4" id="KW-1133">Transmembrane helix</keyword>
<keyword evidence="9" id="KW-1185">Reference proteome</keyword>
<dbReference type="InterPro" id="IPR050366">
    <property type="entry name" value="BP-dependent_transpt_permease"/>
</dbReference>